<protein>
    <submittedName>
        <fullName evidence="2">Alpha/beta fold hydrolase</fullName>
    </submittedName>
</protein>
<dbReference type="PANTHER" id="PTHR11614">
    <property type="entry name" value="PHOSPHOLIPASE-RELATED"/>
    <property type="match status" value="1"/>
</dbReference>
<dbReference type="SUPFAM" id="SSF53474">
    <property type="entry name" value="alpha/beta-Hydrolases"/>
    <property type="match status" value="1"/>
</dbReference>
<dbReference type="GO" id="GO:0016787">
    <property type="term" value="F:hydrolase activity"/>
    <property type="evidence" value="ECO:0007669"/>
    <property type="project" value="UniProtKB-KW"/>
</dbReference>
<gene>
    <name evidence="2" type="ORF">L0M14_26360</name>
</gene>
<dbReference type="Pfam" id="PF12146">
    <property type="entry name" value="Hydrolase_4"/>
    <property type="match status" value="1"/>
</dbReference>
<dbReference type="Gene3D" id="3.40.50.1820">
    <property type="entry name" value="alpha/beta hydrolase"/>
    <property type="match status" value="1"/>
</dbReference>
<name>A0ABY3SGE7_9BACL</name>
<evidence type="ECO:0000313" key="2">
    <source>
        <dbReference type="EMBL" id="UJF33052.1"/>
    </source>
</evidence>
<reference evidence="2 3" key="1">
    <citation type="journal article" date="2024" name="Int. J. Syst. Evol. Microbiol.">
        <title>Paenibacillus hexagrammi sp. nov., a novel bacterium isolated from the gut content of Hexagrammos agrammus.</title>
        <authorList>
            <person name="Jung H.K."/>
            <person name="Kim D.G."/>
            <person name="Zin H."/>
            <person name="Park J."/>
            <person name="Jung H."/>
            <person name="Kim Y.O."/>
            <person name="Kong H.J."/>
            <person name="Kim J.W."/>
            <person name="Kim Y.S."/>
        </authorList>
    </citation>
    <scope>NUCLEOTIDE SEQUENCE [LARGE SCALE GENOMIC DNA]</scope>
    <source>
        <strain evidence="2 3">YPD9-1</strain>
    </source>
</reference>
<evidence type="ECO:0000259" key="1">
    <source>
        <dbReference type="Pfam" id="PF12146"/>
    </source>
</evidence>
<keyword evidence="3" id="KW-1185">Reference proteome</keyword>
<dbReference type="InterPro" id="IPR012354">
    <property type="entry name" value="Esterase_lipase"/>
</dbReference>
<keyword evidence="2" id="KW-0378">Hydrolase</keyword>
<dbReference type="PIRSF" id="PIRSF017388">
    <property type="entry name" value="Esterase_lipase"/>
    <property type="match status" value="1"/>
</dbReference>
<dbReference type="EMBL" id="CP090978">
    <property type="protein sequence ID" value="UJF33052.1"/>
    <property type="molecule type" value="Genomic_DNA"/>
</dbReference>
<dbReference type="InterPro" id="IPR022742">
    <property type="entry name" value="Hydrolase_4"/>
</dbReference>
<dbReference type="RefSeq" id="WP_235119394.1">
    <property type="nucleotide sequence ID" value="NZ_CP090978.1"/>
</dbReference>
<dbReference type="InterPro" id="IPR029058">
    <property type="entry name" value="AB_hydrolase_fold"/>
</dbReference>
<feature type="domain" description="Serine aminopeptidase S33" evidence="1">
    <location>
        <begin position="23"/>
        <end position="235"/>
    </location>
</feature>
<proteinExistence type="predicted"/>
<dbReference type="InterPro" id="IPR051044">
    <property type="entry name" value="MAG_DAG_Lipase"/>
</dbReference>
<organism evidence="2 3">
    <name type="scientific">Paenibacillus hexagrammi</name>
    <dbReference type="NCBI Taxonomy" id="2908839"/>
    <lineage>
        <taxon>Bacteria</taxon>
        <taxon>Bacillati</taxon>
        <taxon>Bacillota</taxon>
        <taxon>Bacilli</taxon>
        <taxon>Bacillales</taxon>
        <taxon>Paenibacillaceae</taxon>
        <taxon>Paenibacillus</taxon>
    </lineage>
</organism>
<dbReference type="Proteomes" id="UP001649230">
    <property type="component" value="Chromosome"/>
</dbReference>
<accession>A0ABY3SGE7</accession>
<evidence type="ECO:0000313" key="3">
    <source>
        <dbReference type="Proteomes" id="UP001649230"/>
    </source>
</evidence>
<sequence>MGENRVYRSTEPFSFKGLGSKSQIALLMVHGFTGSPSEFRRVGYFLHDQGYTVQAVRLPGHGTSPEEMRRTEWTDWYGHVRDQYDELAAVCKNIVVIGHSMGGLLTFMLAAERRPAGIISLAAPIYLATRHASWAVLLQYMLHYVEKKSKNIPTLLNESCAYTKTPIRSVVSLLRLIKRVRKLLPKIAAPVWIGQGNQDAVVRHHSAEFLYQKVGSSVKELHYYPRSSHGMLLDLEREQIYEDITSFIESLQFEQ</sequence>